<organism evidence="1 2">
    <name type="scientific">Nocardioides taihuensis</name>
    <dbReference type="NCBI Taxonomy" id="1835606"/>
    <lineage>
        <taxon>Bacteria</taxon>
        <taxon>Bacillati</taxon>
        <taxon>Actinomycetota</taxon>
        <taxon>Actinomycetes</taxon>
        <taxon>Propionibacteriales</taxon>
        <taxon>Nocardioidaceae</taxon>
        <taxon>Nocardioides</taxon>
    </lineage>
</organism>
<dbReference type="Proteomes" id="UP001596087">
    <property type="component" value="Unassembled WGS sequence"/>
</dbReference>
<sequence length="225" mass="24048">MVQLPLPAPASPGGGRFGVVLGIDRHRLAEVARRHGCVLVILVRHGQYVPSGGALAAVHGGTVPSNDEVVRCFHLGRGRTMYQDPAFGIRQLVDVAIQALSPALNQAGTATQVVDRLVDILLRLARQPWPTGLFVDDDDVVRLVEHRDDWAQLLSLSFTEIEIDGAGSPQVTRRLAAAYDRLEREVPPDLAAALAPRRAALEAAVAHAGRVDPQLALAPDPLGMG</sequence>
<comment type="caution">
    <text evidence="1">The sequence shown here is derived from an EMBL/GenBank/DDBJ whole genome shotgun (WGS) entry which is preliminary data.</text>
</comment>
<evidence type="ECO:0000313" key="1">
    <source>
        <dbReference type="EMBL" id="MFC5177986.1"/>
    </source>
</evidence>
<dbReference type="EMBL" id="JBHSKD010000018">
    <property type="protein sequence ID" value="MFC5177986.1"/>
    <property type="molecule type" value="Genomic_DNA"/>
</dbReference>
<gene>
    <name evidence="1" type="ORF">ACFPGP_14985</name>
</gene>
<accession>A0ABW0BN26</accession>
<dbReference type="RefSeq" id="WP_378591467.1">
    <property type="nucleotide sequence ID" value="NZ_JBHSKD010000018.1"/>
</dbReference>
<evidence type="ECO:0000313" key="2">
    <source>
        <dbReference type="Proteomes" id="UP001596087"/>
    </source>
</evidence>
<keyword evidence="2" id="KW-1185">Reference proteome</keyword>
<name>A0ABW0BN26_9ACTN</name>
<dbReference type="InterPro" id="IPR018723">
    <property type="entry name" value="DUF2254_membrane"/>
</dbReference>
<reference evidence="2" key="1">
    <citation type="journal article" date="2019" name="Int. J. Syst. Evol. Microbiol.">
        <title>The Global Catalogue of Microorganisms (GCM) 10K type strain sequencing project: providing services to taxonomists for standard genome sequencing and annotation.</title>
        <authorList>
            <consortium name="The Broad Institute Genomics Platform"/>
            <consortium name="The Broad Institute Genome Sequencing Center for Infectious Disease"/>
            <person name="Wu L."/>
            <person name="Ma J."/>
        </authorList>
    </citation>
    <scope>NUCLEOTIDE SEQUENCE [LARGE SCALE GENOMIC DNA]</scope>
    <source>
        <strain evidence="2">DFY41</strain>
    </source>
</reference>
<dbReference type="Pfam" id="PF10011">
    <property type="entry name" value="DUF2254"/>
    <property type="match status" value="1"/>
</dbReference>
<protein>
    <submittedName>
        <fullName evidence="1">DUF2254 family protein</fullName>
    </submittedName>
</protein>
<proteinExistence type="predicted"/>